<dbReference type="NCBIfam" id="NF003588">
    <property type="entry name" value="PRK05254.1-1"/>
    <property type="match status" value="1"/>
</dbReference>
<comment type="similarity">
    <text evidence="3 9 11">Belongs to the uracil-DNA glycosylase (UDG) superfamily. UNG family.</text>
</comment>
<keyword evidence="9" id="KW-0963">Cytoplasm</keyword>
<dbReference type="PROSITE" id="PS00130">
    <property type="entry name" value="U_DNA_GLYCOSYLASE"/>
    <property type="match status" value="1"/>
</dbReference>
<dbReference type="NCBIfam" id="NF003589">
    <property type="entry name" value="PRK05254.1-2"/>
    <property type="match status" value="1"/>
</dbReference>
<dbReference type="NCBIfam" id="TIGR00628">
    <property type="entry name" value="ung"/>
    <property type="match status" value="1"/>
</dbReference>
<evidence type="ECO:0000256" key="7">
    <source>
        <dbReference type="ARBA" id="ARBA00022801"/>
    </source>
</evidence>
<dbReference type="KEGG" id="aqt:FN924_00055"/>
<evidence type="ECO:0000259" key="12">
    <source>
        <dbReference type="SMART" id="SM00986"/>
    </source>
</evidence>
<dbReference type="Proteomes" id="UP000315215">
    <property type="component" value="Chromosome"/>
</dbReference>
<organism evidence="13 14">
    <name type="scientific">Radiobacillus deserti</name>
    <dbReference type="NCBI Taxonomy" id="2594883"/>
    <lineage>
        <taxon>Bacteria</taxon>
        <taxon>Bacillati</taxon>
        <taxon>Bacillota</taxon>
        <taxon>Bacilli</taxon>
        <taxon>Bacillales</taxon>
        <taxon>Bacillaceae</taxon>
        <taxon>Radiobacillus</taxon>
    </lineage>
</organism>
<dbReference type="HAMAP" id="MF_00148">
    <property type="entry name" value="UDG"/>
    <property type="match status" value="1"/>
</dbReference>
<evidence type="ECO:0000313" key="14">
    <source>
        <dbReference type="Proteomes" id="UP000315215"/>
    </source>
</evidence>
<dbReference type="CDD" id="cd10027">
    <property type="entry name" value="UDG-F1-like"/>
    <property type="match status" value="1"/>
</dbReference>
<keyword evidence="8 9" id="KW-0234">DNA repair</keyword>
<name>A0A516KKV6_9BACI</name>
<evidence type="ECO:0000256" key="10">
    <source>
        <dbReference type="PROSITE-ProRule" id="PRU10072"/>
    </source>
</evidence>
<evidence type="ECO:0000256" key="3">
    <source>
        <dbReference type="ARBA" id="ARBA00008184"/>
    </source>
</evidence>
<evidence type="ECO:0000256" key="4">
    <source>
        <dbReference type="ARBA" id="ARBA00012030"/>
    </source>
</evidence>
<dbReference type="GO" id="GO:0004844">
    <property type="term" value="F:uracil DNA N-glycosylase activity"/>
    <property type="evidence" value="ECO:0007669"/>
    <property type="project" value="UniProtKB-UniRule"/>
</dbReference>
<dbReference type="EMBL" id="CP041666">
    <property type="protein sequence ID" value="QDP42029.1"/>
    <property type="molecule type" value="Genomic_DNA"/>
</dbReference>
<dbReference type="InterPro" id="IPR036895">
    <property type="entry name" value="Uracil-DNA_glycosylase-like_sf"/>
</dbReference>
<dbReference type="InterPro" id="IPR002043">
    <property type="entry name" value="UDG_fam1"/>
</dbReference>
<dbReference type="NCBIfam" id="NF003592">
    <property type="entry name" value="PRK05254.1-5"/>
    <property type="match status" value="1"/>
</dbReference>
<keyword evidence="7 9" id="KW-0378">Hydrolase</keyword>
<dbReference type="InterPro" id="IPR005122">
    <property type="entry name" value="Uracil-DNA_glycosylase-like"/>
</dbReference>
<dbReference type="InterPro" id="IPR018085">
    <property type="entry name" value="Ura-DNA_Glyclase_AS"/>
</dbReference>
<sequence length="212" mass="24470">MQEEMEKDYFKSLQQFLRQEYEQHIIYPKKEQVFNALRLTSLSDCKVCILGQDPYHGPNQAHGLSFSVQPGQKIPPSLRNMYKELQNDLNVPVPKDGYLVKWAKQGVLLLNTVLTVRDGQPNSHQKKGWETFTNRIIEVLNNRSEPVIFLLWGKHAQDKQKLIHAQHHHILVAPHPSPLSARRGFFGSKPFSKINDLLVKEGVEKIDWNLSS</sequence>
<reference evidence="13 14" key="1">
    <citation type="submission" date="2019-07" db="EMBL/GenBank/DDBJ databases">
        <authorList>
            <person name="Li J."/>
        </authorList>
    </citation>
    <scope>NUCLEOTIDE SEQUENCE [LARGE SCALE GENOMIC DNA]</scope>
    <source>
        <strain evidence="13 14">TKL69</strain>
    </source>
</reference>
<accession>A0A516KKV6</accession>
<dbReference type="SUPFAM" id="SSF52141">
    <property type="entry name" value="Uracil-DNA glycosylase-like"/>
    <property type="match status" value="1"/>
</dbReference>
<keyword evidence="14" id="KW-1185">Reference proteome</keyword>
<dbReference type="FunFam" id="3.40.470.10:FF:000001">
    <property type="entry name" value="Uracil-DNA glycosylase"/>
    <property type="match status" value="1"/>
</dbReference>
<dbReference type="EC" id="3.2.2.27" evidence="4 9"/>
<evidence type="ECO:0000256" key="2">
    <source>
        <dbReference type="ARBA" id="ARBA00002631"/>
    </source>
</evidence>
<evidence type="ECO:0000313" key="13">
    <source>
        <dbReference type="EMBL" id="QDP42029.1"/>
    </source>
</evidence>
<dbReference type="NCBIfam" id="NF003591">
    <property type="entry name" value="PRK05254.1-4"/>
    <property type="match status" value="1"/>
</dbReference>
<dbReference type="OrthoDB" id="9804372at2"/>
<gene>
    <name evidence="9" type="primary">ung</name>
    <name evidence="13" type="ORF">FN924_00055</name>
</gene>
<evidence type="ECO:0000256" key="1">
    <source>
        <dbReference type="ARBA" id="ARBA00001400"/>
    </source>
</evidence>
<evidence type="ECO:0000256" key="8">
    <source>
        <dbReference type="ARBA" id="ARBA00023204"/>
    </source>
</evidence>
<evidence type="ECO:0000256" key="6">
    <source>
        <dbReference type="ARBA" id="ARBA00022763"/>
    </source>
</evidence>
<dbReference type="Pfam" id="PF03167">
    <property type="entry name" value="UDG"/>
    <property type="match status" value="1"/>
</dbReference>
<evidence type="ECO:0000256" key="11">
    <source>
        <dbReference type="RuleBase" id="RU003780"/>
    </source>
</evidence>
<dbReference type="GO" id="GO:0005737">
    <property type="term" value="C:cytoplasm"/>
    <property type="evidence" value="ECO:0007669"/>
    <property type="project" value="UniProtKB-SubCell"/>
</dbReference>
<dbReference type="PANTHER" id="PTHR11264">
    <property type="entry name" value="URACIL-DNA GLYCOSYLASE"/>
    <property type="match status" value="1"/>
</dbReference>
<dbReference type="GO" id="GO:0097510">
    <property type="term" value="P:base-excision repair, AP site formation via deaminated base removal"/>
    <property type="evidence" value="ECO:0007669"/>
    <property type="project" value="TreeGrafter"/>
</dbReference>
<evidence type="ECO:0000256" key="5">
    <source>
        <dbReference type="ARBA" id="ARBA00018429"/>
    </source>
</evidence>
<comment type="catalytic activity">
    <reaction evidence="1 9 11">
        <text>Hydrolyzes single-stranded DNA or mismatched double-stranded DNA and polynucleotides, releasing free uracil.</text>
        <dbReference type="EC" id="3.2.2.27"/>
    </reaction>
</comment>
<feature type="domain" description="Uracil-DNA glycosylase-like" evidence="12">
    <location>
        <begin position="38"/>
        <end position="198"/>
    </location>
</feature>
<keyword evidence="13" id="KW-0326">Glycosidase</keyword>
<protein>
    <recommendedName>
        <fullName evidence="5 9">Uracil-DNA glycosylase</fullName>
        <shortName evidence="9">UDG</shortName>
        <ecNumber evidence="4 9">3.2.2.27</ecNumber>
    </recommendedName>
</protein>
<dbReference type="SMART" id="SM00986">
    <property type="entry name" value="UDG"/>
    <property type="match status" value="1"/>
</dbReference>
<proteinExistence type="inferred from homology"/>
<dbReference type="Gene3D" id="3.40.470.10">
    <property type="entry name" value="Uracil-DNA glycosylase-like domain"/>
    <property type="match status" value="1"/>
</dbReference>
<keyword evidence="6 9" id="KW-0227">DNA damage</keyword>
<dbReference type="PANTHER" id="PTHR11264:SF0">
    <property type="entry name" value="URACIL-DNA GLYCOSYLASE"/>
    <property type="match status" value="1"/>
</dbReference>
<dbReference type="AlphaFoldDB" id="A0A516KKV6"/>
<dbReference type="SMART" id="SM00987">
    <property type="entry name" value="UreE_C"/>
    <property type="match status" value="1"/>
</dbReference>
<comment type="subcellular location">
    <subcellularLocation>
        <location evidence="9">Cytoplasm</location>
    </subcellularLocation>
</comment>
<feature type="active site" description="Proton acceptor" evidence="9 10">
    <location>
        <position position="53"/>
    </location>
</feature>
<comment type="function">
    <text evidence="2 9 11">Excises uracil residues from the DNA which can arise as a result of misincorporation of dUMP residues by DNA polymerase or due to deamination of cytosine.</text>
</comment>
<evidence type="ECO:0000256" key="9">
    <source>
        <dbReference type="HAMAP-Rule" id="MF_00148"/>
    </source>
</evidence>